<feature type="domain" description="T6SS Phospholipase effector Tle1-like catalytic" evidence="1">
    <location>
        <begin position="102"/>
        <end position="338"/>
    </location>
</feature>
<dbReference type="AlphaFoldDB" id="A0A2W7ISD2"/>
<dbReference type="InterPro" id="IPR018712">
    <property type="entry name" value="Tle1-like_cat"/>
</dbReference>
<evidence type="ECO:0000313" key="2">
    <source>
        <dbReference type="EMBL" id="PZW41573.1"/>
    </source>
</evidence>
<evidence type="ECO:0000313" key="3">
    <source>
        <dbReference type="Proteomes" id="UP000249542"/>
    </source>
</evidence>
<organism evidence="2 3">
    <name type="scientific">Mesonia algae</name>
    <dbReference type="NCBI Taxonomy" id="213248"/>
    <lineage>
        <taxon>Bacteria</taxon>
        <taxon>Pseudomonadati</taxon>
        <taxon>Bacteroidota</taxon>
        <taxon>Flavobacteriia</taxon>
        <taxon>Flavobacteriales</taxon>
        <taxon>Flavobacteriaceae</taxon>
        <taxon>Mesonia</taxon>
    </lineage>
</organism>
<dbReference type="PANTHER" id="PTHR33840">
    <property type="match status" value="1"/>
</dbReference>
<dbReference type="PANTHER" id="PTHR33840:SF1">
    <property type="entry name" value="TLE1 PHOSPHOLIPASE DOMAIN-CONTAINING PROTEIN"/>
    <property type="match status" value="1"/>
</dbReference>
<reference evidence="2 3" key="1">
    <citation type="submission" date="2018-06" db="EMBL/GenBank/DDBJ databases">
        <title>Genomic Encyclopedia of Archaeal and Bacterial Type Strains, Phase II (KMG-II): from individual species to whole genera.</title>
        <authorList>
            <person name="Goeker M."/>
        </authorList>
    </citation>
    <scope>NUCLEOTIDE SEQUENCE [LARGE SCALE GENOMIC DNA]</scope>
    <source>
        <strain evidence="2 3">DSM 15361</strain>
    </source>
</reference>
<dbReference type="EMBL" id="QKYV01000003">
    <property type="protein sequence ID" value="PZW41573.1"/>
    <property type="molecule type" value="Genomic_DNA"/>
</dbReference>
<protein>
    <submittedName>
        <fullName evidence="2">Putative alpha/beta hydrolase family protein DUF2235</fullName>
    </submittedName>
</protein>
<keyword evidence="2" id="KW-0378">Hydrolase</keyword>
<dbReference type="RefSeq" id="WP_111540578.1">
    <property type="nucleotide sequence ID" value="NZ_QKYV01000003.1"/>
</dbReference>
<keyword evidence="3" id="KW-1185">Reference proteome</keyword>
<dbReference type="Pfam" id="PF09994">
    <property type="entry name" value="T6SS_Tle1-like_cat"/>
    <property type="match status" value="1"/>
</dbReference>
<proteinExistence type="predicted"/>
<gene>
    <name evidence="2" type="ORF">LX95_01254</name>
</gene>
<accession>A0A2W7ISD2</accession>
<comment type="caution">
    <text evidence="2">The sequence shown here is derived from an EMBL/GenBank/DDBJ whole genome shotgun (WGS) entry which is preliminary data.</text>
</comment>
<dbReference type="GO" id="GO:0016787">
    <property type="term" value="F:hydrolase activity"/>
    <property type="evidence" value="ECO:0007669"/>
    <property type="project" value="UniProtKB-KW"/>
</dbReference>
<sequence>MYHTALKSSPTGAENSKSFLDEIDLQTAPTFVEESNYEELIPEDSININAGMFFDGTLNNRKNVQARLDYEKKQRGEPIYNEESADAYTNWFGFKRSGSYENDFSNVSRMEPAYEQLNDAKVKQFSIYMDGIGTENYESDSSVVGGGLGLGSTGIRAKVKKGCKELADQIKKKRGDKKINILQIDVYGFSRGAAAARNFIFEINQRKGDFKKMTGGRVPQQINYEVDHGALGEHLSEEEMPRILRIRFTGLYDTVASSGIVHKDDTEELHLNEIWRSNYTFQIASQDEHRENFRLTDIDSAGNRGVEKTLPGVHSDIGGGYNDNSNEEVRINYSGSLSKMEEERLYWIDQGWYKFNEIEVSEFWGTLTGKRQNISNKYSHIPLHIMVEYSKNKNLLYDLGLIKRKYTIAFEANGVSLEAVKARLDEYVFGDGEKMDFNNPADKLLLKPLRNKFFHFSAHYDGIGMNPNIENGERVRVIQDG</sequence>
<dbReference type="Proteomes" id="UP000249542">
    <property type="component" value="Unassembled WGS sequence"/>
</dbReference>
<name>A0A2W7ISD2_9FLAO</name>
<evidence type="ECO:0000259" key="1">
    <source>
        <dbReference type="Pfam" id="PF09994"/>
    </source>
</evidence>